<dbReference type="Pfam" id="PF01728">
    <property type="entry name" value="FtsJ"/>
    <property type="match status" value="1"/>
</dbReference>
<keyword evidence="5" id="KW-0489">Methyltransferase</keyword>
<evidence type="ECO:0000313" key="5">
    <source>
        <dbReference type="EMBL" id="MBD2869566.1"/>
    </source>
</evidence>
<dbReference type="InterPro" id="IPR047048">
    <property type="entry name" value="TlyA"/>
</dbReference>
<reference evidence="5" key="1">
    <citation type="submission" date="2020-09" db="EMBL/GenBank/DDBJ databases">
        <title>A novel bacterium of genus Paenibacillus, isolated from South China Sea.</title>
        <authorList>
            <person name="Huang H."/>
            <person name="Mo K."/>
            <person name="Hu Y."/>
        </authorList>
    </citation>
    <scope>NUCLEOTIDE SEQUENCE</scope>
    <source>
        <strain evidence="5">IB182493</strain>
    </source>
</reference>
<evidence type="ECO:0000256" key="1">
    <source>
        <dbReference type="ARBA" id="ARBA00022884"/>
    </source>
</evidence>
<dbReference type="SUPFAM" id="SSF53335">
    <property type="entry name" value="S-adenosyl-L-methionine-dependent methyltransferases"/>
    <property type="match status" value="1"/>
</dbReference>
<evidence type="ECO:0000259" key="4">
    <source>
        <dbReference type="SMART" id="SM00363"/>
    </source>
</evidence>
<keyword evidence="1 3" id="KW-0694">RNA-binding</keyword>
<dbReference type="InterPro" id="IPR036986">
    <property type="entry name" value="S4_RNA-bd_sf"/>
</dbReference>
<dbReference type="Proteomes" id="UP000632125">
    <property type="component" value="Unassembled WGS sequence"/>
</dbReference>
<dbReference type="AlphaFoldDB" id="A0A927H5K3"/>
<dbReference type="PIRSF" id="PIRSF005578">
    <property type="entry name" value="TlyA"/>
    <property type="match status" value="1"/>
</dbReference>
<dbReference type="RefSeq" id="WP_190861785.1">
    <property type="nucleotide sequence ID" value="NZ_JACXIY010000015.1"/>
</dbReference>
<dbReference type="GO" id="GO:0008168">
    <property type="term" value="F:methyltransferase activity"/>
    <property type="evidence" value="ECO:0007669"/>
    <property type="project" value="UniProtKB-KW"/>
</dbReference>
<organism evidence="5 6">
    <name type="scientific">Paenibacillus arenilitoris</name>
    <dbReference type="NCBI Taxonomy" id="2772299"/>
    <lineage>
        <taxon>Bacteria</taxon>
        <taxon>Bacillati</taxon>
        <taxon>Bacillota</taxon>
        <taxon>Bacilli</taxon>
        <taxon>Bacillales</taxon>
        <taxon>Paenibacillaceae</taxon>
        <taxon>Paenibacillus</taxon>
    </lineage>
</organism>
<dbReference type="InterPro" id="IPR029063">
    <property type="entry name" value="SAM-dependent_MTases_sf"/>
</dbReference>
<comment type="similarity">
    <text evidence="2">Belongs to the TlyA family.</text>
</comment>
<dbReference type="GO" id="GO:0032259">
    <property type="term" value="P:methylation"/>
    <property type="evidence" value="ECO:0007669"/>
    <property type="project" value="UniProtKB-KW"/>
</dbReference>
<accession>A0A927H5K3</accession>
<dbReference type="SUPFAM" id="SSF55174">
    <property type="entry name" value="Alpha-L RNA-binding motif"/>
    <property type="match status" value="1"/>
</dbReference>
<protein>
    <submittedName>
        <fullName evidence="5">TlyA family RNA methyltransferase</fullName>
    </submittedName>
</protein>
<evidence type="ECO:0000256" key="3">
    <source>
        <dbReference type="PROSITE-ProRule" id="PRU00182"/>
    </source>
</evidence>
<sequence length="276" mass="29914">MTTTAKERIDVLLVERGFFESREKAKAALMAGLVLVDDEPVDKSGMKVARTADIKVKGALHPYVSRGGLKLEKAIRSFGIDMTDKVMLDIGASTGGFTDCALQNGASYIYAIDVGYNQLDWSLRQDERVNVMERTNFRYTQPSDLTGPAPDFATIDVSFISLKLILPALSTLIAPGSGIVALIKPQFEAGREKVGKSGVVRDPAVHKEVLGTVLTAAAELGYRLRDLTFSPITGGEGNIEFLAYWTWAAAPNRDVPAEAELERLTKLASQTFTAGK</sequence>
<dbReference type="Pfam" id="PF01479">
    <property type="entry name" value="S4"/>
    <property type="match status" value="1"/>
</dbReference>
<dbReference type="Gene3D" id="3.40.50.150">
    <property type="entry name" value="Vaccinia Virus protein VP39"/>
    <property type="match status" value="1"/>
</dbReference>
<evidence type="ECO:0000313" key="6">
    <source>
        <dbReference type="Proteomes" id="UP000632125"/>
    </source>
</evidence>
<keyword evidence="6" id="KW-1185">Reference proteome</keyword>
<dbReference type="CDD" id="cd00165">
    <property type="entry name" value="S4"/>
    <property type="match status" value="1"/>
</dbReference>
<proteinExistence type="inferred from homology"/>
<dbReference type="PROSITE" id="PS50889">
    <property type="entry name" value="S4"/>
    <property type="match status" value="1"/>
</dbReference>
<dbReference type="Gene3D" id="3.10.290.10">
    <property type="entry name" value="RNA-binding S4 domain"/>
    <property type="match status" value="1"/>
</dbReference>
<dbReference type="PANTHER" id="PTHR32319">
    <property type="entry name" value="BACTERIAL HEMOLYSIN-LIKE PROTEIN"/>
    <property type="match status" value="1"/>
</dbReference>
<evidence type="ECO:0000256" key="2">
    <source>
        <dbReference type="ARBA" id="ARBA00029460"/>
    </source>
</evidence>
<dbReference type="NCBIfam" id="TIGR00478">
    <property type="entry name" value="tly"/>
    <property type="match status" value="1"/>
</dbReference>
<dbReference type="EMBL" id="JACXIY010000015">
    <property type="protein sequence ID" value="MBD2869566.1"/>
    <property type="molecule type" value="Genomic_DNA"/>
</dbReference>
<dbReference type="GO" id="GO:0003723">
    <property type="term" value="F:RNA binding"/>
    <property type="evidence" value="ECO:0007669"/>
    <property type="project" value="UniProtKB-KW"/>
</dbReference>
<name>A0A927H5K3_9BACL</name>
<dbReference type="PANTHER" id="PTHR32319:SF0">
    <property type="entry name" value="BACTERIAL HEMOLYSIN-LIKE PROTEIN"/>
    <property type="match status" value="1"/>
</dbReference>
<dbReference type="InterPro" id="IPR004538">
    <property type="entry name" value="Hemolysin_A/TlyA"/>
</dbReference>
<dbReference type="SMART" id="SM00363">
    <property type="entry name" value="S4"/>
    <property type="match status" value="1"/>
</dbReference>
<keyword evidence="5" id="KW-0808">Transferase</keyword>
<feature type="domain" description="RNA-binding S4" evidence="4">
    <location>
        <begin position="7"/>
        <end position="72"/>
    </location>
</feature>
<dbReference type="InterPro" id="IPR002877">
    <property type="entry name" value="RNA_MeTrfase_FtsJ_dom"/>
</dbReference>
<gene>
    <name evidence="5" type="ORF">IDH41_13330</name>
</gene>
<dbReference type="InterPro" id="IPR002942">
    <property type="entry name" value="S4_RNA-bd"/>
</dbReference>
<comment type="caution">
    <text evidence="5">The sequence shown here is derived from an EMBL/GenBank/DDBJ whole genome shotgun (WGS) entry which is preliminary data.</text>
</comment>